<dbReference type="STRING" id="271157.SAMN05444396_10880"/>
<dbReference type="RefSeq" id="WP_072992681.1">
    <property type="nucleotide sequence ID" value="NZ_FQWE01000008.1"/>
</dbReference>
<feature type="transmembrane region" description="Helical" evidence="1">
    <location>
        <begin position="12"/>
        <end position="34"/>
    </location>
</feature>
<feature type="transmembrane region" description="Helical" evidence="1">
    <location>
        <begin position="84"/>
        <end position="108"/>
    </location>
</feature>
<dbReference type="Proteomes" id="UP000184036">
    <property type="component" value="Unassembled WGS sequence"/>
</dbReference>
<reference evidence="3" key="1">
    <citation type="submission" date="2016-11" db="EMBL/GenBank/DDBJ databases">
        <authorList>
            <person name="Varghese N."/>
            <person name="Submissions S."/>
        </authorList>
    </citation>
    <scope>NUCLEOTIDE SEQUENCE [LARGE SCALE GENOMIC DNA]</scope>
    <source>
        <strain evidence="3">DSM 19741</strain>
    </source>
</reference>
<organism evidence="2 3">
    <name type="scientific">Flavobacterium segetis</name>
    <dbReference type="NCBI Taxonomy" id="271157"/>
    <lineage>
        <taxon>Bacteria</taxon>
        <taxon>Pseudomonadati</taxon>
        <taxon>Bacteroidota</taxon>
        <taxon>Flavobacteriia</taxon>
        <taxon>Flavobacteriales</taxon>
        <taxon>Flavobacteriaceae</taxon>
        <taxon>Flavobacterium</taxon>
    </lineage>
</organism>
<evidence type="ECO:0008006" key="4">
    <source>
        <dbReference type="Google" id="ProtNLM"/>
    </source>
</evidence>
<keyword evidence="1" id="KW-0812">Transmembrane</keyword>
<feature type="transmembrane region" description="Helical" evidence="1">
    <location>
        <begin position="120"/>
        <end position="139"/>
    </location>
</feature>
<proteinExistence type="predicted"/>
<evidence type="ECO:0000256" key="1">
    <source>
        <dbReference type="SAM" id="Phobius"/>
    </source>
</evidence>
<keyword evidence="1" id="KW-0472">Membrane</keyword>
<feature type="transmembrane region" description="Helical" evidence="1">
    <location>
        <begin position="54"/>
        <end position="72"/>
    </location>
</feature>
<evidence type="ECO:0000313" key="3">
    <source>
        <dbReference type="Proteomes" id="UP000184036"/>
    </source>
</evidence>
<protein>
    <recommendedName>
        <fullName evidence="4">Short C-terminal domain-containing protein</fullName>
    </recommendedName>
</protein>
<accession>A0A1M5IUT6</accession>
<name>A0A1M5IUT6_9FLAO</name>
<sequence>MKNIIYKKDHQLPVLVIVQILIFFLIKLALQVQFNKVDNTNPYDYYDAKQLEEYLGLLYFCSSLVIIYNLYNDIKSDNNSISKILIFFLVSYVFYLLEDVNGLAIPFYTKRRDSLTYYSYYYSFLPYCYLIFKYSIIGIKEDITVEIKERLENRHNEKLDDLDTLLSLNLLSTKQHKKKADLKETEEYNLLTKSKTIGLLTEQEFNDKVSFLVNKKYKDSKN</sequence>
<gene>
    <name evidence="2" type="ORF">SAMN05444396_10880</name>
</gene>
<keyword evidence="1" id="KW-1133">Transmembrane helix</keyword>
<dbReference type="EMBL" id="FQWE01000008">
    <property type="protein sequence ID" value="SHG32074.1"/>
    <property type="molecule type" value="Genomic_DNA"/>
</dbReference>
<keyword evidence="3" id="KW-1185">Reference proteome</keyword>
<evidence type="ECO:0000313" key="2">
    <source>
        <dbReference type="EMBL" id="SHG32074.1"/>
    </source>
</evidence>
<dbReference type="AlphaFoldDB" id="A0A1M5IUT6"/>